<dbReference type="EMBL" id="GL377694">
    <property type="protein sequence ID" value="EFJ06772.1"/>
    <property type="molecule type" value="Genomic_DNA"/>
</dbReference>
<dbReference type="InterPro" id="IPR054099">
    <property type="entry name" value="PSII_PsbQ_pln"/>
</dbReference>
<dbReference type="Gene3D" id="1.20.120.290">
    <property type="entry name" value="Oxygen-evolving enhancer protein 3 (PsbQ), four-helix up-down bundle"/>
    <property type="match status" value="1"/>
</dbReference>
<accession>D8S1M9</accession>
<dbReference type="GO" id="GO:0019898">
    <property type="term" value="C:extrinsic component of membrane"/>
    <property type="evidence" value="ECO:0007669"/>
    <property type="project" value="InterPro"/>
</dbReference>
<dbReference type="GO" id="GO:0005509">
    <property type="term" value="F:calcium ion binding"/>
    <property type="evidence" value="ECO:0007669"/>
    <property type="project" value="InterPro"/>
</dbReference>
<dbReference type="STRING" id="88036.D8S1M9"/>
<keyword evidence="6" id="KW-0793">Thylakoid</keyword>
<evidence type="ECO:0000256" key="3">
    <source>
        <dbReference type="ARBA" id="ARBA00022531"/>
    </source>
</evidence>
<dbReference type="Gramene" id="EFJ06772">
    <property type="protein sequence ID" value="EFJ06772"/>
    <property type="gene ID" value="SELMODRAFT_134866"/>
</dbReference>
<dbReference type="InterPro" id="IPR023222">
    <property type="entry name" value="PsbQ-like_dom_sf"/>
</dbReference>
<keyword evidence="2" id="KW-0150">Chloroplast</keyword>
<keyword evidence="3" id="KW-0602">Photosynthesis</keyword>
<evidence type="ECO:0000256" key="2">
    <source>
        <dbReference type="ARBA" id="ARBA00022528"/>
    </source>
</evidence>
<keyword evidence="4" id="KW-0934">Plastid</keyword>
<dbReference type="KEGG" id="smo:SELMODRAFT_134866"/>
<dbReference type="SUPFAM" id="SSF101112">
    <property type="entry name" value="Oxygen-evolving enhancer protein 3"/>
    <property type="match status" value="1"/>
</dbReference>
<evidence type="ECO:0000256" key="10">
    <source>
        <dbReference type="SAM" id="MobiDB-lite"/>
    </source>
</evidence>
<dbReference type="GO" id="GO:0009767">
    <property type="term" value="P:photosynthetic electron transport chain"/>
    <property type="evidence" value="ECO:0000318"/>
    <property type="project" value="GO_Central"/>
</dbReference>
<evidence type="ECO:0000256" key="8">
    <source>
        <dbReference type="ARBA" id="ARBA00023276"/>
    </source>
</evidence>
<evidence type="ECO:0000256" key="5">
    <source>
        <dbReference type="ARBA" id="ARBA00022946"/>
    </source>
</evidence>
<keyword evidence="7" id="KW-0472">Membrane</keyword>
<dbReference type="PANTHER" id="PTHR33399:SF3">
    <property type="entry name" value="OXYGEN-EVOLVING ENHANCER PROTEIN 3-1, CHLOROPLASTIC"/>
    <property type="match status" value="1"/>
</dbReference>
<comment type="subcellular location">
    <subcellularLocation>
        <location evidence="1">Plastid</location>
        <location evidence="1">Chloroplast thylakoid membrane</location>
    </subcellularLocation>
</comment>
<dbReference type="GO" id="GO:0009535">
    <property type="term" value="C:chloroplast thylakoid membrane"/>
    <property type="evidence" value="ECO:0007669"/>
    <property type="project" value="UniProtKB-SubCell"/>
</dbReference>
<evidence type="ECO:0000256" key="9">
    <source>
        <dbReference type="ARBA" id="ARBA00035649"/>
    </source>
</evidence>
<dbReference type="InParanoid" id="D8S1M9"/>
<evidence type="ECO:0000313" key="11">
    <source>
        <dbReference type="EMBL" id="EFJ06772.1"/>
    </source>
</evidence>
<dbReference type="Proteomes" id="UP000001514">
    <property type="component" value="Unassembled WGS sequence"/>
</dbReference>
<dbReference type="PANTHER" id="PTHR33399">
    <property type="entry name" value="OXYGEN-EVOLVING ENHANCER PROTEIN 3-1, CHLOROPLASTIC"/>
    <property type="match status" value="1"/>
</dbReference>
<comment type="similarity">
    <text evidence="9">Belongs to the PsbQ family.</text>
</comment>
<proteinExistence type="inferred from homology"/>
<evidence type="ECO:0000256" key="4">
    <source>
        <dbReference type="ARBA" id="ARBA00022640"/>
    </source>
</evidence>
<dbReference type="AlphaFoldDB" id="D8S1M9"/>
<evidence type="ECO:0000313" key="13">
    <source>
        <dbReference type="Proteomes" id="UP000001514"/>
    </source>
</evidence>
<dbReference type="GO" id="GO:0009654">
    <property type="term" value="C:photosystem II oxygen evolving complex"/>
    <property type="evidence" value="ECO:0007669"/>
    <property type="project" value="InterPro"/>
</dbReference>
<keyword evidence="5" id="KW-0809">Transit peptide</keyword>
<name>D8S1M9_SELML</name>
<evidence type="ECO:0000313" key="12">
    <source>
        <dbReference type="EMBL" id="EFJ21731.1"/>
    </source>
</evidence>
<dbReference type="OMA" id="QAGYLRY"/>
<dbReference type="Pfam" id="PF05757">
    <property type="entry name" value="PsbQ"/>
    <property type="match status" value="1"/>
</dbReference>
<dbReference type="Gramene" id="EFJ21731">
    <property type="protein sequence ID" value="EFJ21731"/>
    <property type="gene ID" value="SELMODRAFT_106248"/>
</dbReference>
<dbReference type="OrthoDB" id="497707at2759"/>
<evidence type="ECO:0000256" key="6">
    <source>
        <dbReference type="ARBA" id="ARBA00023078"/>
    </source>
</evidence>
<dbReference type="FunCoup" id="D8S1M9">
    <property type="interactions" value="1854"/>
</dbReference>
<keyword evidence="13" id="KW-1185">Reference proteome</keyword>
<organism evidence="13">
    <name type="scientific">Selaginella moellendorffii</name>
    <name type="common">Spikemoss</name>
    <dbReference type="NCBI Taxonomy" id="88036"/>
    <lineage>
        <taxon>Eukaryota</taxon>
        <taxon>Viridiplantae</taxon>
        <taxon>Streptophyta</taxon>
        <taxon>Embryophyta</taxon>
        <taxon>Tracheophyta</taxon>
        <taxon>Lycopodiopsida</taxon>
        <taxon>Selaginellales</taxon>
        <taxon>Selaginellaceae</taxon>
        <taxon>Selaginella</taxon>
    </lineage>
</organism>
<evidence type="ECO:0000256" key="7">
    <source>
        <dbReference type="ARBA" id="ARBA00023136"/>
    </source>
</evidence>
<dbReference type="HOGENOM" id="CLU_085524_0_0_1"/>
<keyword evidence="8" id="KW-0604">Photosystem II</keyword>
<dbReference type="EMBL" id="GL377598">
    <property type="protein sequence ID" value="EFJ21731.1"/>
    <property type="molecule type" value="Genomic_DNA"/>
</dbReference>
<reference evidence="12 13" key="1">
    <citation type="journal article" date="2011" name="Science">
        <title>The Selaginella genome identifies genetic changes associated with the evolution of vascular plants.</title>
        <authorList>
            <person name="Banks J.A."/>
            <person name="Nishiyama T."/>
            <person name="Hasebe M."/>
            <person name="Bowman J.L."/>
            <person name="Gribskov M."/>
            <person name="dePamphilis C."/>
            <person name="Albert V.A."/>
            <person name="Aono N."/>
            <person name="Aoyama T."/>
            <person name="Ambrose B.A."/>
            <person name="Ashton N.W."/>
            <person name="Axtell M.J."/>
            <person name="Barker E."/>
            <person name="Barker M.S."/>
            <person name="Bennetzen J.L."/>
            <person name="Bonawitz N.D."/>
            <person name="Chapple C."/>
            <person name="Cheng C."/>
            <person name="Correa L.G."/>
            <person name="Dacre M."/>
            <person name="DeBarry J."/>
            <person name="Dreyer I."/>
            <person name="Elias M."/>
            <person name="Engstrom E.M."/>
            <person name="Estelle M."/>
            <person name="Feng L."/>
            <person name="Finet C."/>
            <person name="Floyd S.K."/>
            <person name="Frommer W.B."/>
            <person name="Fujita T."/>
            <person name="Gramzow L."/>
            <person name="Gutensohn M."/>
            <person name="Harholt J."/>
            <person name="Hattori M."/>
            <person name="Heyl A."/>
            <person name="Hirai T."/>
            <person name="Hiwatashi Y."/>
            <person name="Ishikawa M."/>
            <person name="Iwata M."/>
            <person name="Karol K.G."/>
            <person name="Koehler B."/>
            <person name="Kolukisaoglu U."/>
            <person name="Kubo M."/>
            <person name="Kurata T."/>
            <person name="Lalonde S."/>
            <person name="Li K."/>
            <person name="Li Y."/>
            <person name="Litt A."/>
            <person name="Lyons E."/>
            <person name="Manning G."/>
            <person name="Maruyama T."/>
            <person name="Michael T.P."/>
            <person name="Mikami K."/>
            <person name="Miyazaki S."/>
            <person name="Morinaga S."/>
            <person name="Murata T."/>
            <person name="Mueller-Roeber B."/>
            <person name="Nelson D.R."/>
            <person name="Obara M."/>
            <person name="Oguri Y."/>
            <person name="Olmstead R.G."/>
            <person name="Onodera N."/>
            <person name="Petersen B.L."/>
            <person name="Pils B."/>
            <person name="Prigge M."/>
            <person name="Rensing S.A."/>
            <person name="Riano-Pachon D.M."/>
            <person name="Roberts A.W."/>
            <person name="Sato Y."/>
            <person name="Scheller H.V."/>
            <person name="Schulz B."/>
            <person name="Schulz C."/>
            <person name="Shakirov E.V."/>
            <person name="Shibagaki N."/>
            <person name="Shinohara N."/>
            <person name="Shippen D.E."/>
            <person name="Soerensen I."/>
            <person name="Sotooka R."/>
            <person name="Sugimoto N."/>
            <person name="Sugita M."/>
            <person name="Sumikawa N."/>
            <person name="Tanurdzic M."/>
            <person name="Theissen G."/>
            <person name="Ulvskov P."/>
            <person name="Wakazuki S."/>
            <person name="Weng J.K."/>
            <person name="Willats W.W."/>
            <person name="Wipf D."/>
            <person name="Wolf P.G."/>
            <person name="Yang L."/>
            <person name="Zimmer A.D."/>
            <person name="Zhu Q."/>
            <person name="Mitros T."/>
            <person name="Hellsten U."/>
            <person name="Loque D."/>
            <person name="Otillar R."/>
            <person name="Salamov A."/>
            <person name="Schmutz J."/>
            <person name="Shapiro H."/>
            <person name="Lindquist E."/>
            <person name="Lucas S."/>
            <person name="Rokhsar D."/>
            <person name="Grigoriev I.V."/>
        </authorList>
    </citation>
    <scope>NUCLEOTIDE SEQUENCE [LARGE SCALE GENOMIC DNA]</scope>
</reference>
<evidence type="ECO:0008006" key="14">
    <source>
        <dbReference type="Google" id="ProtNLM"/>
    </source>
</evidence>
<protein>
    <recommendedName>
        <fullName evidence="14">Oxygen-evolving enhancer protein 3</fullName>
    </recommendedName>
</protein>
<gene>
    <name evidence="12" type="ORF">SELMODRAFT_106248</name>
    <name evidence="11" type="ORF">SELMODRAFT_134866</name>
</gene>
<dbReference type="GO" id="GO:0009507">
    <property type="term" value="C:chloroplast"/>
    <property type="evidence" value="ECO:0000318"/>
    <property type="project" value="GO_Central"/>
</dbReference>
<dbReference type="KEGG" id="smo:SELMODRAFT_106248"/>
<dbReference type="eggNOG" id="ENOG502QQF9">
    <property type="taxonomic scope" value="Eukaryota"/>
</dbReference>
<evidence type="ECO:0000256" key="1">
    <source>
        <dbReference type="ARBA" id="ARBA00004334"/>
    </source>
</evidence>
<sequence length="167" mass="18084">MVGLVAVAAGVLAVEESRALTGIKINGPPPPSGGLPGTENADQPRDLDLPLKERFFIQPLSPAEAVGRIKDASKDIVGVKELIDKKSWPYVRNDLRNKATYLRYDLKTIMDAKPKAERKALKKLTDNLFEVIDKLDFAARAKNPTDAGKCYAEAVAALDTVIAKISA</sequence>
<dbReference type="InterPro" id="IPR008797">
    <property type="entry name" value="PSII_PsbQ"/>
</dbReference>
<feature type="region of interest" description="Disordered" evidence="10">
    <location>
        <begin position="23"/>
        <end position="44"/>
    </location>
</feature>